<keyword evidence="8" id="KW-0624">Polysaccharide degradation</keyword>
<comment type="catalytic activity">
    <reaction evidence="1">
        <text>Hydrolysis of terminal non-reducing alpha-L-arabinofuranoside residues in alpha-L-arabinosides.</text>
        <dbReference type="EC" id="3.2.1.55"/>
    </reaction>
</comment>
<dbReference type="SUPFAM" id="SSF51445">
    <property type="entry name" value="(Trans)glycosidases"/>
    <property type="match status" value="1"/>
</dbReference>
<dbReference type="InterPro" id="IPR003343">
    <property type="entry name" value="Big_2"/>
</dbReference>
<dbReference type="PROSITE" id="PS51173">
    <property type="entry name" value="CBM2"/>
    <property type="match status" value="1"/>
</dbReference>
<dbReference type="SUPFAM" id="SSF49785">
    <property type="entry name" value="Galactose-binding domain-like"/>
    <property type="match status" value="1"/>
</dbReference>
<dbReference type="InterPro" id="IPR017853">
    <property type="entry name" value="GH"/>
</dbReference>
<evidence type="ECO:0000256" key="3">
    <source>
        <dbReference type="ARBA" id="ARBA00012670"/>
    </source>
</evidence>
<dbReference type="InterPro" id="IPR012291">
    <property type="entry name" value="CBM2_carb-bd_dom_sf"/>
</dbReference>
<dbReference type="GO" id="GO:0030245">
    <property type="term" value="P:cellulose catabolic process"/>
    <property type="evidence" value="ECO:0007669"/>
    <property type="project" value="UniProtKB-KW"/>
</dbReference>
<gene>
    <name evidence="11" type="ORF">ESP51_01885</name>
</gene>
<dbReference type="Proteomes" id="UP000293865">
    <property type="component" value="Unassembled WGS sequence"/>
</dbReference>
<protein>
    <recommendedName>
        <fullName evidence="3">non-reducing end alpha-L-arabinofuranosidase</fullName>
        <ecNumber evidence="3">3.2.1.55</ecNumber>
    </recommendedName>
</protein>
<dbReference type="InterPro" id="IPR018366">
    <property type="entry name" value="CBM2_CS"/>
</dbReference>
<dbReference type="PROSITE" id="PS00561">
    <property type="entry name" value="CBM2_A"/>
    <property type="match status" value="1"/>
</dbReference>
<dbReference type="SMART" id="SM00637">
    <property type="entry name" value="CBD_II"/>
    <property type="match status" value="1"/>
</dbReference>
<dbReference type="GO" id="GO:0046556">
    <property type="term" value="F:alpha-L-arabinofuranosidase activity"/>
    <property type="evidence" value="ECO:0007669"/>
    <property type="project" value="UniProtKB-EC"/>
</dbReference>
<dbReference type="SMART" id="SM00635">
    <property type="entry name" value="BID_2"/>
    <property type="match status" value="1"/>
</dbReference>
<evidence type="ECO:0000313" key="11">
    <source>
        <dbReference type="EMBL" id="RXZ72995.1"/>
    </source>
</evidence>
<dbReference type="OrthoDB" id="9758923at2"/>
<dbReference type="InterPro" id="IPR008965">
    <property type="entry name" value="CBM2/CBM3_carb-bd_dom_sf"/>
</dbReference>
<dbReference type="SUPFAM" id="SSF49384">
    <property type="entry name" value="Carbohydrate-binding domain"/>
    <property type="match status" value="1"/>
</dbReference>
<dbReference type="InterPro" id="IPR010720">
    <property type="entry name" value="Alpha-L-AF_C"/>
</dbReference>
<dbReference type="SUPFAM" id="SSF75005">
    <property type="entry name" value="Arabinanase/levansucrase/invertase"/>
    <property type="match status" value="1"/>
</dbReference>
<dbReference type="Pfam" id="PF00553">
    <property type="entry name" value="CBM_2"/>
    <property type="match status" value="1"/>
</dbReference>
<dbReference type="InterPro" id="IPR001919">
    <property type="entry name" value="CBD2"/>
</dbReference>
<feature type="region of interest" description="Disordered" evidence="9">
    <location>
        <begin position="1"/>
        <end position="35"/>
    </location>
</feature>
<keyword evidence="7" id="KW-0326">Glycosidase</keyword>
<evidence type="ECO:0000256" key="4">
    <source>
        <dbReference type="ARBA" id="ARBA00022729"/>
    </source>
</evidence>
<dbReference type="CDD" id="cd08983">
    <property type="entry name" value="GH43_Bt3655-like"/>
    <property type="match status" value="1"/>
</dbReference>
<keyword evidence="12" id="KW-1185">Reference proteome</keyword>
<evidence type="ECO:0000256" key="6">
    <source>
        <dbReference type="ARBA" id="ARBA00023001"/>
    </source>
</evidence>
<keyword evidence="4" id="KW-0732">Signal</keyword>
<evidence type="ECO:0000256" key="2">
    <source>
        <dbReference type="ARBA" id="ARBA00007186"/>
    </source>
</evidence>
<dbReference type="Gene3D" id="2.60.120.260">
    <property type="entry name" value="Galactose-binding domain-like"/>
    <property type="match status" value="1"/>
</dbReference>
<dbReference type="PANTHER" id="PTHR31776">
    <property type="entry name" value="ALPHA-L-ARABINOFURANOSIDASE 1"/>
    <property type="match status" value="1"/>
</dbReference>
<dbReference type="Pfam" id="PF02018">
    <property type="entry name" value="CBM_4_9"/>
    <property type="match status" value="1"/>
</dbReference>
<dbReference type="InterPro" id="IPR046780">
    <property type="entry name" value="aBig_2"/>
</dbReference>
<dbReference type="Gene3D" id="2.115.10.20">
    <property type="entry name" value="Glycosyl hydrolase domain, family 43"/>
    <property type="match status" value="1"/>
</dbReference>
<dbReference type="InterPro" id="IPR013320">
    <property type="entry name" value="ConA-like_dom_sf"/>
</dbReference>
<comment type="similarity">
    <text evidence="2">Belongs to the glycosyl hydrolase 51 family.</text>
</comment>
<dbReference type="SUPFAM" id="SSF49899">
    <property type="entry name" value="Concanavalin A-like lectins/glucanases"/>
    <property type="match status" value="2"/>
</dbReference>
<dbReference type="InterPro" id="IPR055235">
    <property type="entry name" value="ASD1_cat"/>
</dbReference>
<dbReference type="EC" id="3.2.1.55" evidence="3"/>
<dbReference type="GO" id="GO:0046373">
    <property type="term" value="P:L-arabinose metabolic process"/>
    <property type="evidence" value="ECO:0007669"/>
    <property type="project" value="InterPro"/>
</dbReference>
<dbReference type="Pfam" id="PF20578">
    <property type="entry name" value="aBig_2"/>
    <property type="match status" value="1"/>
</dbReference>
<organism evidence="11 12">
    <name type="scientific">Agromyces albus</name>
    <dbReference type="NCBI Taxonomy" id="205332"/>
    <lineage>
        <taxon>Bacteria</taxon>
        <taxon>Bacillati</taxon>
        <taxon>Actinomycetota</taxon>
        <taxon>Actinomycetes</taxon>
        <taxon>Micrococcales</taxon>
        <taxon>Microbacteriaceae</taxon>
        <taxon>Agromyces</taxon>
    </lineage>
</organism>
<dbReference type="Gene3D" id="2.60.120.560">
    <property type="entry name" value="Exo-inulinase, domain 1"/>
    <property type="match status" value="1"/>
</dbReference>
<keyword evidence="5" id="KW-0378">Hydrolase</keyword>
<dbReference type="InterPro" id="IPR051563">
    <property type="entry name" value="Glycosyl_Hydrolase_51"/>
</dbReference>
<evidence type="ECO:0000256" key="5">
    <source>
        <dbReference type="ARBA" id="ARBA00022801"/>
    </source>
</evidence>
<evidence type="ECO:0000256" key="9">
    <source>
        <dbReference type="SAM" id="MobiDB-lite"/>
    </source>
</evidence>
<evidence type="ECO:0000256" key="1">
    <source>
        <dbReference type="ARBA" id="ARBA00001462"/>
    </source>
</evidence>
<dbReference type="InterPro" id="IPR041542">
    <property type="entry name" value="GH43_C2"/>
</dbReference>
<dbReference type="Gene3D" id="2.60.120.200">
    <property type="match status" value="1"/>
</dbReference>
<reference evidence="11 12" key="1">
    <citation type="submission" date="2019-01" db="EMBL/GenBank/DDBJ databases">
        <title>Agromyces.</title>
        <authorList>
            <person name="Li J."/>
        </authorList>
    </citation>
    <scope>NUCLEOTIDE SEQUENCE [LARGE SCALE GENOMIC DNA]</scope>
    <source>
        <strain evidence="11 12">DSM 15934</strain>
    </source>
</reference>
<evidence type="ECO:0000256" key="7">
    <source>
        <dbReference type="ARBA" id="ARBA00023295"/>
    </source>
</evidence>
<dbReference type="Pfam" id="PF02368">
    <property type="entry name" value="Big_2"/>
    <property type="match status" value="1"/>
</dbReference>
<keyword evidence="8" id="KW-0119">Carbohydrate metabolism</keyword>
<name>A0A4Q2L467_9MICO</name>
<dbReference type="Gene3D" id="2.60.40.290">
    <property type="match status" value="1"/>
</dbReference>
<dbReference type="InterPro" id="IPR008979">
    <property type="entry name" value="Galactose-bd-like_sf"/>
</dbReference>
<evidence type="ECO:0000256" key="8">
    <source>
        <dbReference type="ARBA" id="ARBA00023326"/>
    </source>
</evidence>
<dbReference type="InterPro" id="IPR023296">
    <property type="entry name" value="Glyco_hydro_beta-prop_sf"/>
</dbReference>
<dbReference type="SUPFAM" id="SSF49373">
    <property type="entry name" value="Invasin/intimin cell-adhesion fragments"/>
    <property type="match status" value="1"/>
</dbReference>
<accession>A0A4Q2L467</accession>
<dbReference type="Pfam" id="PF17851">
    <property type="entry name" value="GH43_C2"/>
    <property type="match status" value="1"/>
</dbReference>
<dbReference type="Gene3D" id="2.60.40.1080">
    <property type="match status" value="1"/>
</dbReference>
<evidence type="ECO:0000313" key="12">
    <source>
        <dbReference type="Proteomes" id="UP000293865"/>
    </source>
</evidence>
<proteinExistence type="inferred from homology"/>
<dbReference type="InterPro" id="IPR003305">
    <property type="entry name" value="CenC_carb-bd"/>
</dbReference>
<evidence type="ECO:0000259" key="10">
    <source>
        <dbReference type="PROSITE" id="PS51173"/>
    </source>
</evidence>
<dbReference type="SMART" id="SM00813">
    <property type="entry name" value="Alpha-L-AF_C"/>
    <property type="match status" value="1"/>
</dbReference>
<feature type="domain" description="CBM2" evidence="10">
    <location>
        <begin position="1728"/>
        <end position="1839"/>
    </location>
</feature>
<dbReference type="Gene3D" id="3.20.20.80">
    <property type="entry name" value="Glycosidases"/>
    <property type="match status" value="1"/>
</dbReference>
<dbReference type="EMBL" id="SDPN01000002">
    <property type="protein sequence ID" value="RXZ72995.1"/>
    <property type="molecule type" value="Genomic_DNA"/>
</dbReference>
<dbReference type="GO" id="GO:0030247">
    <property type="term" value="F:polysaccharide binding"/>
    <property type="evidence" value="ECO:0007669"/>
    <property type="project" value="UniProtKB-UniRule"/>
</dbReference>
<comment type="caution">
    <text evidence="11">The sequence shown here is derived from an EMBL/GenBank/DDBJ whole genome shotgun (WGS) entry which is preliminary data.</text>
</comment>
<dbReference type="Pfam" id="PF06964">
    <property type="entry name" value="Alpha-L-AF_C"/>
    <property type="match status" value="1"/>
</dbReference>
<dbReference type="InterPro" id="IPR008964">
    <property type="entry name" value="Invasin/intimin_cell_adhesion"/>
</dbReference>
<dbReference type="PANTHER" id="PTHR31776:SF26">
    <property type="entry name" value="SECRETED ARABINOSIDASE"/>
    <property type="match status" value="1"/>
</dbReference>
<sequence length="1839" mass="197411">MSAPSSKTRERSKMTRSSTTASPPVAEQPDRRRRMSRQSGVALCAALTLAIIAPAAAVAMPIVATAVTAPADVAASDAAGVSIPNLDDVRGNITLPATGSGGSSLAWISSDPAVISADGLVERPANGSDPATVTLQVTATFGDSTATHDYVATVTPAPLDEPLAAYFFPHFVGESTPDGEEISFAASVGNDPEEWMSLNDGESVLASTLGEQGLRDPFVIRSPEGDRFFLLATDLKIYGGGDFGTAQETGSRSIMVWESDDLVNWSEQREIVVSPETAGNTWAPEAYWDEANEEYIVYWASALYPENVPADQRDIGTSYQRMMYATTRDFVTFSEPQVWIDEPQGAGRGMIDSTVALENGVYYRFTKDESDFTVREEQSTELRRTQGVVDGDGWGLIAEHIGVGQPNPWGGTFTNGEGPSVFKSNTDDSWYLLQDQPSYHGGEGYMLFESSDLASGAWTAVPDAELPESPRHGTVLPVTASEYQRLLETYQPDALVDGVTLTPDSATLSPGGTAAFEASVTPVTAEDRSVTWSSSDESVATVDAAGVVTAIADGSATITARAVSGAEGTATITVETAAAPELPADAWVDEFDGETLDGRWAIEGEVPDTWSLTENPGALTVHSQRGDTYQGDNTAKNVFLVDVPAGDFTAFTSVTGAVSRDFQGAGILVMKDFDNYVRAGLTNVSFAPGGPTIIENGVEQGAVYSSTFTARPGSTHEYLRVQRTGDVVVTSYWTGHEWAEAARATVGFDAARIGLYALAAGSAPSHEVTFDYFALVAPEGADIVPEGMFTFEGSGDTRHLTAGDGGALRLDDTRPLEQLALTATEVEGDAGGEASAARPVVIRDSASDRPLIVDGDRLALGADGAEATEFRLTDVGGSKAALHTVDGRFIVLGDGGALVIGDESDAARLTIVPVEITDHTIEIDTDAPRTEMSDDLYGIFYEDINYAADGGIYAELVRNRSFEFNTADNRAFNGLTAWEKVERGATGSIAVGADRARWLNDSNRASLTIQANGAGVGVRNIGFNRGFALEEGESYDFSVWARSATAQQLTVAVENTAGTEQFALGTVEVAGDDTWRKVEVRLTSNATTDAGRLVLLGGAAGSLQLDMVSLFPVDTWVGPVNGPSVLRKDLAEKVAELDPSFLRFPGGCVTNVGTFNTYLESDGQDRRRTYQWKETIGPVEERPTNWNFWGYNQSYGLGYLEYLKWAEDLDATPLPVVSVGANGCGSTIPEMTDQARIDRWVQDTVDLIEFAKGDVTTEWGAKRAELGHPEPFDLRYIGLGNEENTDTFQANFPQFRDAVAAAWPDVTIISNSGPDDTGARFDELWQFNREQGVDMVDEHYYNDPSWFLQNSERYDSYDREGPHVFLGEYASRGNTFANALSEAAYMTGLERNSDVVELASYAPMFANEDHVQWAPDMMWFDNDESWGSVNYYTQQMFMTNVGDEVVPSTHTEADAASDLDGGVFLSTWNTSAAYDDVRVTDNTTGDELYTESFDGTADPWAPVAGSWAVTGGEYVQSSATTTDARSLSPDAYARDWSNYTLELDARKTSGAEGFLIGFAAGGPNDFYWWNLGGWNNTRSVLQHAAGGSAGEVAALEGKGVETGRDYHVKIVVNGSTIELYLDGVLQLSYTEPAAKGLYQVVTRDAETGELRLKVVNPTGSTARTQVSVAGSLEIADEVGVTEMVGAPGDMNTKADPENLVPVDREWSGGGNEFSYDFPAYSITFLSLSEKPHPSCEVSYTLEGDSKKAFSADLTITNTGDAQYTAWELGFEFAEKQTLRNGHDAWWQQNGAAVTANNLPWNGTIQPGETVELGFNGRVNGGGNTEPAAFSVNGDACTVK</sequence>
<dbReference type="Pfam" id="PF22848">
    <property type="entry name" value="ASD1_dom"/>
    <property type="match status" value="1"/>
</dbReference>
<keyword evidence="6" id="KW-0136">Cellulose degradation</keyword>